<dbReference type="CDD" id="cd00090">
    <property type="entry name" value="HTH_ARSR"/>
    <property type="match status" value="1"/>
</dbReference>
<keyword evidence="3" id="KW-1185">Reference proteome</keyword>
<dbReference type="GO" id="GO:0003700">
    <property type="term" value="F:DNA-binding transcription factor activity"/>
    <property type="evidence" value="ECO:0007669"/>
    <property type="project" value="InterPro"/>
</dbReference>
<reference evidence="2 3" key="1">
    <citation type="submission" date="2019-11" db="EMBL/GenBank/DDBJ databases">
        <title>Caenimonas koreensis gen. nov., sp. nov., isolated from activated sludge.</title>
        <authorList>
            <person name="Seung H.R."/>
        </authorList>
    </citation>
    <scope>NUCLEOTIDE SEQUENCE [LARGE SCALE GENOMIC DNA]</scope>
    <source>
        <strain evidence="2 3">EMB320</strain>
    </source>
</reference>
<sequence length="198" mass="21780">MHHSLSTILFPEYRRRILGMLLLRPDDALHGREIARRAGLPAGTITRELGKLAEVGLLKREKRGNQQAYSADTSSPVYQELASILRKTSGIADVIAQVLTPVAPLIRVAFIFGSVARGQETAGSDIDVMLIGDLTFREAVEILYPVQAQVGREINAQVFGAVEFRSKARKQAFLVDVLAKPKIFLIGNEHDLEELAGH</sequence>
<comment type="caution">
    <text evidence="2">The sequence shown here is derived from an EMBL/GenBank/DDBJ whole genome shotgun (WGS) entry which is preliminary data.</text>
</comment>
<dbReference type="InterPro" id="IPR043519">
    <property type="entry name" value="NT_sf"/>
</dbReference>
<name>A0A844B2F0_9BURK</name>
<dbReference type="InterPro" id="IPR041633">
    <property type="entry name" value="Polbeta"/>
</dbReference>
<gene>
    <name evidence="2" type="ORF">GHT07_09145</name>
</gene>
<dbReference type="Gene3D" id="1.10.10.10">
    <property type="entry name" value="Winged helix-like DNA-binding domain superfamily/Winged helix DNA-binding domain"/>
    <property type="match status" value="1"/>
</dbReference>
<dbReference type="AlphaFoldDB" id="A0A844B2F0"/>
<dbReference type="Pfam" id="PF18765">
    <property type="entry name" value="Polbeta"/>
    <property type="match status" value="1"/>
</dbReference>
<evidence type="ECO:0000313" key="3">
    <source>
        <dbReference type="Proteomes" id="UP000487350"/>
    </source>
</evidence>
<evidence type="ECO:0000259" key="1">
    <source>
        <dbReference type="Pfam" id="PF18765"/>
    </source>
</evidence>
<organism evidence="2 3">
    <name type="scientific">Caenimonas koreensis DSM 17982</name>
    <dbReference type="NCBI Taxonomy" id="1121255"/>
    <lineage>
        <taxon>Bacteria</taxon>
        <taxon>Pseudomonadati</taxon>
        <taxon>Pseudomonadota</taxon>
        <taxon>Betaproteobacteria</taxon>
        <taxon>Burkholderiales</taxon>
        <taxon>Comamonadaceae</taxon>
        <taxon>Caenimonas</taxon>
    </lineage>
</organism>
<dbReference type="Proteomes" id="UP000487350">
    <property type="component" value="Unassembled WGS sequence"/>
</dbReference>
<proteinExistence type="predicted"/>
<dbReference type="EMBL" id="WJBU01000008">
    <property type="protein sequence ID" value="MRD47442.1"/>
    <property type="molecule type" value="Genomic_DNA"/>
</dbReference>
<dbReference type="SUPFAM" id="SSF81301">
    <property type="entry name" value="Nucleotidyltransferase"/>
    <property type="match status" value="1"/>
</dbReference>
<dbReference type="InterPro" id="IPR011991">
    <property type="entry name" value="ArsR-like_HTH"/>
</dbReference>
<protein>
    <submittedName>
        <fullName evidence="2">Helix-turn-helix domain-containing protein</fullName>
    </submittedName>
</protein>
<feature type="domain" description="Polymerase beta nucleotidyltransferase" evidence="1">
    <location>
        <begin position="105"/>
        <end position="144"/>
    </location>
</feature>
<dbReference type="CDD" id="cd05403">
    <property type="entry name" value="NT_KNTase_like"/>
    <property type="match status" value="1"/>
</dbReference>
<accession>A0A844B2F0</accession>
<dbReference type="SUPFAM" id="SSF46785">
    <property type="entry name" value="Winged helix' DNA-binding domain"/>
    <property type="match status" value="1"/>
</dbReference>
<dbReference type="InterPro" id="IPR036390">
    <property type="entry name" value="WH_DNA-bd_sf"/>
</dbReference>
<dbReference type="InterPro" id="IPR036388">
    <property type="entry name" value="WH-like_DNA-bd_sf"/>
</dbReference>
<dbReference type="Gene3D" id="3.30.460.10">
    <property type="entry name" value="Beta Polymerase, domain 2"/>
    <property type="match status" value="1"/>
</dbReference>
<dbReference type="RefSeq" id="WP_153584769.1">
    <property type="nucleotide sequence ID" value="NZ_WJBU01000008.1"/>
</dbReference>
<evidence type="ECO:0000313" key="2">
    <source>
        <dbReference type="EMBL" id="MRD47442.1"/>
    </source>
</evidence>
<dbReference type="OrthoDB" id="8223306at2"/>